<dbReference type="SUPFAM" id="SSF52058">
    <property type="entry name" value="L domain-like"/>
    <property type="match status" value="1"/>
</dbReference>
<feature type="domain" description="Disease resistance protein At4g27190-like leucine-rich repeats" evidence="6">
    <location>
        <begin position="709"/>
        <end position="813"/>
    </location>
</feature>
<protein>
    <recommendedName>
        <fullName evidence="9">AAA+ ATPase domain-containing protein</fullName>
    </recommendedName>
</protein>
<feature type="domain" description="NB-ARC" evidence="5">
    <location>
        <begin position="2"/>
        <end position="168"/>
    </location>
</feature>
<evidence type="ECO:0000256" key="2">
    <source>
        <dbReference type="ARBA" id="ARBA00022741"/>
    </source>
</evidence>
<feature type="domain" description="Disease resistance protein At4g27190-like leucine-rich repeats" evidence="6">
    <location>
        <begin position="988"/>
        <end position="1067"/>
    </location>
</feature>
<sequence>MEAVLDEILEALQCPSINTIRVYGDSGTGKTMLAREVKRIAQKQKLFDAVVMASVKGNPTIQDEIARDLGVSNKLTDQEASNPGKIRKLTEKKVLLILDDIWEQEIYWKLHEKLPLEDENENRLLSYKILLITRDNRVLFDLSERQFEIKPLEEKEAWILFKKIATYRTESCSLPFYSKEICKRCYGLPIAVATLAKALKSGKLRRKTALQKLQSQPSLHSGFNLIYDGLQSSELRLTFLLCSLMGHNAAIQDLLKYTIGLDLFPGVKSVEEARDALLNSMTKLKYSSLLLDSGGNMHFDMHDLLMIFAKSIAFGEVGVGLNNWGEIEKINWIYLSNTSQLPTKLNCPKLAFFHLSKEDPSKPIPLDLFKGTKGLRVLDADMGAIIEELENLQVLSLVGCDLEVLPKQIRELTKLKLLDLSDCTKLKVIPGGVLSRLSRLEELYMRNSFDQWAEGVEEKTKEIASLSELRQLPNLNALEVQINICDAVVITGGLFSENLTRYKIFQGDKWHSWDSSSGSSKILKLGLDGNFFYEQSVRNLLKKTEELHLQGTSVGWDVTDLDSEGFQNLKYLFIQDARNVRYISWGPAFPVLEVLVLRNLENIRGICRGSVTESYFRKLRKITVETCNQLQNLFSSSIAKNLLQLQEIRVTNCKNMEEIVDDQEQGGKIDKELWSLRLEDLPNLIGFNSSCKKKTLFEEQVASSSGGQQFGSFSAGKLQKLIIKGCDKLEYIFSSSMAQGLNMLEHLEIRKCSSMKEVIFTDNNGEEKNLIFPQLNILEIEDLEDFVNFYSGKCIIEFKKLKKLQVLNCPKLEGFIANTQTLFNEQVEFPNLEFLRLSSLDSKQIWHISSEQTASVKNLKKLFVEGCGNLEYLLRSSIVKSFEQLRALKISDCKMMEGVIKEEQRMCEIFFPKLATLELEDLPKLTRFKCLSAASIENVENTCISSLSHRKVEFPKLLRLSSINIQQICDLWTPKIPSSIQNSKISLPIQNLKKLSVEGCGNMKYLLTSSMVMSLKQLIMLKICDCEMMEAVIDSEESNEETIFFPELLSIEFVNLPKLTRFYHAESSDTPPLFNEKVGFPKLKILSLSSIDIQQIWQISIQKISLEKLFVKDCGNLKYLFLSSMVKSFEQLIVLKICDCKMMEQVIGSNELVEEEMMCEIFFSKLDTLELEDLPKLARLCHGNYPKFKFSKLRRFTISKCAVLKTLIGDNTVGTENVENTYTPSLFDEKVEFPRLERVIIKFMGSWSKIWDEKHDVNSCCHLNSITVDSCEKLLNIFPFSMLERVRQKLETLEIQNCDSLEVIFGASQPQAQITTQPTNLVEIAERILFPELTHINLSKLPKLKGFVPEMHINEWPSLKQLRVYGCEVQILASKLPSFLGITGDDKLQIQWISTRIFLYKRSGRICYMLPARHLVIRYDDDPDNWRWFKPDPRFPEVAELLCNLILEIHGRISTRMLSPKTRYKAYLVFKLADKPDSFQNKPIEAAVLLGGAEVSKRNVYELQAQSGIAGSGDQFPEEREDNWFEVELGEMEFTKERGDDHLEIHLVEKIFDNRRGVIIQGMEIRPT</sequence>
<dbReference type="InterPro" id="IPR025886">
    <property type="entry name" value="PP2-like"/>
</dbReference>
<feature type="domain" description="Disease resistance protein At4g27190-like leucine-rich repeats" evidence="6">
    <location>
        <begin position="1083"/>
        <end position="1207"/>
    </location>
</feature>
<evidence type="ECO:0000256" key="1">
    <source>
        <dbReference type="ARBA" id="ARBA00008894"/>
    </source>
</evidence>
<evidence type="ECO:0000256" key="4">
    <source>
        <dbReference type="ARBA" id="ARBA00022840"/>
    </source>
</evidence>
<dbReference type="SUPFAM" id="SSF52047">
    <property type="entry name" value="RNI-like"/>
    <property type="match status" value="2"/>
</dbReference>
<organism evidence="7 8">
    <name type="scientific">Rubroshorea leprosula</name>
    <dbReference type="NCBI Taxonomy" id="152421"/>
    <lineage>
        <taxon>Eukaryota</taxon>
        <taxon>Viridiplantae</taxon>
        <taxon>Streptophyta</taxon>
        <taxon>Embryophyta</taxon>
        <taxon>Tracheophyta</taxon>
        <taxon>Spermatophyta</taxon>
        <taxon>Magnoliopsida</taxon>
        <taxon>eudicotyledons</taxon>
        <taxon>Gunneridae</taxon>
        <taxon>Pentapetalae</taxon>
        <taxon>rosids</taxon>
        <taxon>malvids</taxon>
        <taxon>Malvales</taxon>
        <taxon>Dipterocarpaceae</taxon>
        <taxon>Rubroshorea</taxon>
    </lineage>
</organism>
<dbReference type="InterPro" id="IPR002182">
    <property type="entry name" value="NB-ARC"/>
</dbReference>
<dbReference type="EMBL" id="BPVZ01000227">
    <property type="protein sequence ID" value="GKV47393.1"/>
    <property type="molecule type" value="Genomic_DNA"/>
</dbReference>
<comment type="similarity">
    <text evidence="1">Belongs to the disease resistance NB-LRR family.</text>
</comment>
<dbReference type="InterPro" id="IPR027417">
    <property type="entry name" value="P-loop_NTPase"/>
</dbReference>
<dbReference type="PANTHER" id="PTHR33463:SF192">
    <property type="entry name" value="DISEASE RESISTANCE PROTEIN RPS2-LIKE"/>
    <property type="match status" value="1"/>
</dbReference>
<dbReference type="Proteomes" id="UP001054252">
    <property type="component" value="Unassembled WGS sequence"/>
</dbReference>
<name>A0AAV5MBY5_9ROSI</name>
<dbReference type="GO" id="GO:0005524">
    <property type="term" value="F:ATP binding"/>
    <property type="evidence" value="ECO:0007669"/>
    <property type="project" value="UniProtKB-KW"/>
</dbReference>
<dbReference type="InterPro" id="IPR042197">
    <property type="entry name" value="Apaf_helical"/>
</dbReference>
<dbReference type="SUPFAM" id="SSF52540">
    <property type="entry name" value="P-loop containing nucleoside triphosphate hydrolases"/>
    <property type="match status" value="1"/>
</dbReference>
<evidence type="ECO:0000259" key="5">
    <source>
        <dbReference type="Pfam" id="PF00931"/>
    </source>
</evidence>
<evidence type="ECO:0000313" key="8">
    <source>
        <dbReference type="Proteomes" id="UP001054252"/>
    </source>
</evidence>
<dbReference type="InterPro" id="IPR050905">
    <property type="entry name" value="Plant_NBS-LRR"/>
</dbReference>
<accession>A0AAV5MBY5</accession>
<evidence type="ECO:0000256" key="3">
    <source>
        <dbReference type="ARBA" id="ARBA00022821"/>
    </source>
</evidence>
<dbReference type="Gene3D" id="1.10.8.430">
    <property type="entry name" value="Helical domain of apoptotic protease-activating factors"/>
    <property type="match status" value="1"/>
</dbReference>
<dbReference type="Gene3D" id="3.40.50.300">
    <property type="entry name" value="P-loop containing nucleotide triphosphate hydrolases"/>
    <property type="match status" value="1"/>
</dbReference>
<keyword evidence="3" id="KW-0611">Plant defense</keyword>
<gene>
    <name evidence="7" type="ORF">SLEP1_g54300</name>
</gene>
<evidence type="ECO:0000313" key="7">
    <source>
        <dbReference type="EMBL" id="GKV47393.1"/>
    </source>
</evidence>
<keyword evidence="8" id="KW-1185">Reference proteome</keyword>
<reference evidence="7 8" key="1">
    <citation type="journal article" date="2021" name="Commun. Biol.">
        <title>The genome of Shorea leprosula (Dipterocarpaceae) highlights the ecological relevance of drought in aseasonal tropical rainforests.</title>
        <authorList>
            <person name="Ng K.K.S."/>
            <person name="Kobayashi M.J."/>
            <person name="Fawcett J.A."/>
            <person name="Hatakeyama M."/>
            <person name="Paape T."/>
            <person name="Ng C.H."/>
            <person name="Ang C.C."/>
            <person name="Tnah L.H."/>
            <person name="Lee C.T."/>
            <person name="Nishiyama T."/>
            <person name="Sese J."/>
            <person name="O'Brien M.J."/>
            <person name="Copetti D."/>
            <person name="Mohd Noor M.I."/>
            <person name="Ong R.C."/>
            <person name="Putra M."/>
            <person name="Sireger I.Z."/>
            <person name="Indrioko S."/>
            <person name="Kosugi Y."/>
            <person name="Izuno A."/>
            <person name="Isagi Y."/>
            <person name="Lee S.L."/>
            <person name="Shimizu K.K."/>
        </authorList>
    </citation>
    <scope>NUCLEOTIDE SEQUENCE [LARGE SCALE GENOMIC DNA]</scope>
    <source>
        <strain evidence="7">214</strain>
    </source>
</reference>
<dbReference type="Gene3D" id="3.80.10.10">
    <property type="entry name" value="Ribonuclease Inhibitor"/>
    <property type="match status" value="5"/>
</dbReference>
<keyword evidence="4" id="KW-0067">ATP-binding</keyword>
<dbReference type="Pfam" id="PF23247">
    <property type="entry name" value="LRR_RPS2"/>
    <property type="match status" value="6"/>
</dbReference>
<dbReference type="GO" id="GO:0006952">
    <property type="term" value="P:defense response"/>
    <property type="evidence" value="ECO:0007669"/>
    <property type="project" value="UniProtKB-KW"/>
</dbReference>
<dbReference type="PRINTS" id="PR00364">
    <property type="entry name" value="DISEASERSIST"/>
</dbReference>
<feature type="domain" description="Disease resistance protein At4g27190-like leucine-rich repeats" evidence="6">
    <location>
        <begin position="832"/>
        <end position="926"/>
    </location>
</feature>
<dbReference type="Pfam" id="PF14299">
    <property type="entry name" value="PP2"/>
    <property type="match status" value="1"/>
</dbReference>
<dbReference type="InterPro" id="IPR057135">
    <property type="entry name" value="At4g27190-like_LRR"/>
</dbReference>
<feature type="domain" description="Disease resistance protein At4g27190-like leucine-rich repeats" evidence="6">
    <location>
        <begin position="1247"/>
        <end position="1368"/>
    </location>
</feature>
<dbReference type="InterPro" id="IPR032675">
    <property type="entry name" value="LRR_dom_sf"/>
</dbReference>
<dbReference type="Pfam" id="PF00931">
    <property type="entry name" value="NB-ARC"/>
    <property type="match status" value="1"/>
</dbReference>
<evidence type="ECO:0008006" key="9">
    <source>
        <dbReference type="Google" id="ProtNLM"/>
    </source>
</evidence>
<evidence type="ECO:0000259" key="6">
    <source>
        <dbReference type="Pfam" id="PF23247"/>
    </source>
</evidence>
<comment type="caution">
    <text evidence="7">The sequence shown here is derived from an EMBL/GenBank/DDBJ whole genome shotgun (WGS) entry which is preliminary data.</text>
</comment>
<dbReference type="PANTHER" id="PTHR33463">
    <property type="entry name" value="NB-ARC DOMAIN-CONTAINING PROTEIN-RELATED"/>
    <property type="match status" value="1"/>
</dbReference>
<proteinExistence type="inferred from homology"/>
<feature type="domain" description="Disease resistance protein At4g27190-like leucine-rich repeats" evidence="6">
    <location>
        <begin position="588"/>
        <end position="654"/>
    </location>
</feature>
<dbReference type="GO" id="GO:0043531">
    <property type="term" value="F:ADP binding"/>
    <property type="evidence" value="ECO:0007669"/>
    <property type="project" value="InterPro"/>
</dbReference>
<keyword evidence="2" id="KW-0547">Nucleotide-binding</keyword>